<proteinExistence type="predicted"/>
<gene>
    <name evidence="1" type="ORF">S01H1_58566</name>
</gene>
<name>X0W7N1_9ZZZZ</name>
<organism evidence="1">
    <name type="scientific">marine sediment metagenome</name>
    <dbReference type="NCBI Taxonomy" id="412755"/>
    <lineage>
        <taxon>unclassified sequences</taxon>
        <taxon>metagenomes</taxon>
        <taxon>ecological metagenomes</taxon>
    </lineage>
</organism>
<feature type="non-terminal residue" evidence="1">
    <location>
        <position position="174"/>
    </location>
</feature>
<dbReference type="AlphaFoldDB" id="X0W7N1"/>
<sequence>MSSTGALTMAGVVLIAVAGLVEAAPVAPAPAGRIWADDLESYGADRSIHGQRGWQARGMDPADGKTPSAAVRVGAGLKGSKALAIWHGARFTAKDASLRQTFDEPLSGTFWISCRVQAPAKWSADLFLDVQAKGKVAARLYAAEGEDGQQRWHVAWSRPYWRIWTPLATRAGSW</sequence>
<accession>X0W7N1</accession>
<protein>
    <submittedName>
        <fullName evidence="1">Uncharacterized protein</fullName>
    </submittedName>
</protein>
<dbReference type="EMBL" id="BARS01038262">
    <property type="protein sequence ID" value="GAG20613.1"/>
    <property type="molecule type" value="Genomic_DNA"/>
</dbReference>
<comment type="caution">
    <text evidence="1">The sequence shown here is derived from an EMBL/GenBank/DDBJ whole genome shotgun (WGS) entry which is preliminary data.</text>
</comment>
<evidence type="ECO:0000313" key="1">
    <source>
        <dbReference type="EMBL" id="GAG20613.1"/>
    </source>
</evidence>
<reference evidence="1" key="1">
    <citation type="journal article" date="2014" name="Front. Microbiol.">
        <title>High frequency of phylogenetically diverse reductive dehalogenase-homologous genes in deep subseafloor sedimentary metagenomes.</title>
        <authorList>
            <person name="Kawai M."/>
            <person name="Futagami T."/>
            <person name="Toyoda A."/>
            <person name="Takaki Y."/>
            <person name="Nishi S."/>
            <person name="Hori S."/>
            <person name="Arai W."/>
            <person name="Tsubouchi T."/>
            <person name="Morono Y."/>
            <person name="Uchiyama I."/>
            <person name="Ito T."/>
            <person name="Fujiyama A."/>
            <person name="Inagaki F."/>
            <person name="Takami H."/>
        </authorList>
    </citation>
    <scope>NUCLEOTIDE SEQUENCE</scope>
    <source>
        <strain evidence="1">Expedition CK06-06</strain>
    </source>
</reference>